<dbReference type="Proteomes" id="UP000015106">
    <property type="component" value="Chromosome 6"/>
</dbReference>
<reference evidence="8" key="1">
    <citation type="journal article" date="2013" name="Nature">
        <title>Draft genome of the wheat A-genome progenitor Triticum urartu.</title>
        <authorList>
            <person name="Ling H.Q."/>
            <person name="Zhao S."/>
            <person name="Liu D."/>
            <person name="Wang J."/>
            <person name="Sun H."/>
            <person name="Zhang C."/>
            <person name="Fan H."/>
            <person name="Li D."/>
            <person name="Dong L."/>
            <person name="Tao Y."/>
            <person name="Gao C."/>
            <person name="Wu H."/>
            <person name="Li Y."/>
            <person name="Cui Y."/>
            <person name="Guo X."/>
            <person name="Zheng S."/>
            <person name="Wang B."/>
            <person name="Yu K."/>
            <person name="Liang Q."/>
            <person name="Yang W."/>
            <person name="Lou X."/>
            <person name="Chen J."/>
            <person name="Feng M."/>
            <person name="Jian J."/>
            <person name="Zhang X."/>
            <person name="Luo G."/>
            <person name="Jiang Y."/>
            <person name="Liu J."/>
            <person name="Wang Z."/>
            <person name="Sha Y."/>
            <person name="Zhang B."/>
            <person name="Wu H."/>
            <person name="Tang D."/>
            <person name="Shen Q."/>
            <person name="Xue P."/>
            <person name="Zou S."/>
            <person name="Wang X."/>
            <person name="Liu X."/>
            <person name="Wang F."/>
            <person name="Yang Y."/>
            <person name="An X."/>
            <person name="Dong Z."/>
            <person name="Zhang K."/>
            <person name="Zhang X."/>
            <person name="Luo M.C."/>
            <person name="Dvorak J."/>
            <person name="Tong Y."/>
            <person name="Wang J."/>
            <person name="Yang H."/>
            <person name="Li Z."/>
            <person name="Wang D."/>
            <person name="Zhang A."/>
            <person name="Wang J."/>
        </authorList>
    </citation>
    <scope>NUCLEOTIDE SEQUENCE</scope>
    <source>
        <strain evidence="8">cv. G1812</strain>
    </source>
</reference>
<reference evidence="7" key="2">
    <citation type="submission" date="2018-03" db="EMBL/GenBank/DDBJ databases">
        <title>The Triticum urartu genome reveals the dynamic nature of wheat genome evolution.</title>
        <authorList>
            <person name="Ling H."/>
            <person name="Ma B."/>
            <person name="Shi X."/>
            <person name="Liu H."/>
            <person name="Dong L."/>
            <person name="Sun H."/>
            <person name="Cao Y."/>
            <person name="Gao Q."/>
            <person name="Zheng S."/>
            <person name="Li Y."/>
            <person name="Yu Y."/>
            <person name="Du H."/>
            <person name="Qi M."/>
            <person name="Li Y."/>
            <person name="Yu H."/>
            <person name="Cui Y."/>
            <person name="Wang N."/>
            <person name="Chen C."/>
            <person name="Wu H."/>
            <person name="Zhao Y."/>
            <person name="Zhang J."/>
            <person name="Li Y."/>
            <person name="Zhou W."/>
            <person name="Zhang B."/>
            <person name="Hu W."/>
            <person name="Eijk M."/>
            <person name="Tang J."/>
            <person name="Witsenboer H."/>
            <person name="Zhao S."/>
            <person name="Li Z."/>
            <person name="Zhang A."/>
            <person name="Wang D."/>
            <person name="Liang C."/>
        </authorList>
    </citation>
    <scope>NUCLEOTIDE SEQUENCE [LARGE SCALE GENOMIC DNA]</scope>
    <source>
        <strain evidence="7">cv. G1812</strain>
    </source>
</reference>
<keyword evidence="5 6" id="KW-0342">GTP-binding</keyword>
<evidence type="ECO:0000256" key="6">
    <source>
        <dbReference type="PIRSR" id="PIRSR606689-1"/>
    </source>
</evidence>
<dbReference type="InterPro" id="IPR024156">
    <property type="entry name" value="Small_GTPase_ARF"/>
</dbReference>
<accession>A0A8R7QNR3</accession>
<evidence type="ECO:0000313" key="8">
    <source>
        <dbReference type="Proteomes" id="UP000015106"/>
    </source>
</evidence>
<evidence type="ECO:0000313" key="7">
    <source>
        <dbReference type="EnsemblPlants" id="TuG1812G0600000895.01.T01"/>
    </source>
</evidence>
<evidence type="ECO:0000256" key="1">
    <source>
        <dbReference type="ARBA" id="ARBA00010290"/>
    </source>
</evidence>
<name>A0A8R7QNR3_TRIUA</name>
<evidence type="ECO:0000256" key="4">
    <source>
        <dbReference type="ARBA" id="ARBA00022892"/>
    </source>
</evidence>
<evidence type="ECO:0008006" key="9">
    <source>
        <dbReference type="Google" id="ProtNLM"/>
    </source>
</evidence>
<keyword evidence="8" id="KW-1185">Reference proteome</keyword>
<dbReference type="PANTHER" id="PTHR11711">
    <property type="entry name" value="ADP RIBOSYLATION FACTOR-RELATED"/>
    <property type="match status" value="1"/>
</dbReference>
<proteinExistence type="inferred from homology"/>
<organism evidence="7 8">
    <name type="scientific">Triticum urartu</name>
    <name type="common">Red wild einkorn</name>
    <name type="synonym">Crithodium urartu</name>
    <dbReference type="NCBI Taxonomy" id="4572"/>
    <lineage>
        <taxon>Eukaryota</taxon>
        <taxon>Viridiplantae</taxon>
        <taxon>Streptophyta</taxon>
        <taxon>Embryophyta</taxon>
        <taxon>Tracheophyta</taxon>
        <taxon>Spermatophyta</taxon>
        <taxon>Magnoliopsida</taxon>
        <taxon>Liliopsida</taxon>
        <taxon>Poales</taxon>
        <taxon>Poaceae</taxon>
        <taxon>BOP clade</taxon>
        <taxon>Pooideae</taxon>
        <taxon>Triticodae</taxon>
        <taxon>Triticeae</taxon>
        <taxon>Triticinae</taxon>
        <taxon>Triticum</taxon>
    </lineage>
</organism>
<dbReference type="GO" id="GO:0005525">
    <property type="term" value="F:GTP binding"/>
    <property type="evidence" value="ECO:0007669"/>
    <property type="project" value="UniProtKB-KW"/>
</dbReference>
<protein>
    <recommendedName>
        <fullName evidence="9">ADP-ribosylation factor</fullName>
    </recommendedName>
</protein>
<comment type="similarity">
    <text evidence="1">Belongs to the small GTPase superfamily. Arf family.</text>
</comment>
<feature type="binding site" evidence="6">
    <location>
        <begin position="11"/>
        <end position="14"/>
    </location>
    <ligand>
        <name>GTP</name>
        <dbReference type="ChEBI" id="CHEBI:37565"/>
    </ligand>
</feature>
<dbReference type="InterPro" id="IPR006689">
    <property type="entry name" value="Small_GTPase_ARF/SAR"/>
</dbReference>
<evidence type="ECO:0000256" key="2">
    <source>
        <dbReference type="ARBA" id="ARBA00022707"/>
    </source>
</evidence>
<dbReference type="GO" id="GO:0003924">
    <property type="term" value="F:GTPase activity"/>
    <property type="evidence" value="ECO:0007669"/>
    <property type="project" value="InterPro"/>
</dbReference>
<keyword evidence="3 6" id="KW-0547">Nucleotide-binding</keyword>
<evidence type="ECO:0000256" key="5">
    <source>
        <dbReference type="ARBA" id="ARBA00023134"/>
    </source>
</evidence>
<keyword evidence="4" id="KW-0813">Transport</keyword>
<sequence>MSKSIILVLANKQDLKGSMSPAEVSEGLGLHDLKNKIWHIQGACAIRGEGIYDGLDWLASTLKQLQE</sequence>
<keyword evidence="4" id="KW-0931">ER-Golgi transport</keyword>
<dbReference type="Gene3D" id="3.40.50.300">
    <property type="entry name" value="P-loop containing nucleotide triphosphate hydrolases"/>
    <property type="match status" value="1"/>
</dbReference>
<evidence type="ECO:0000256" key="3">
    <source>
        <dbReference type="ARBA" id="ARBA00022741"/>
    </source>
</evidence>
<dbReference type="InterPro" id="IPR027417">
    <property type="entry name" value="P-loop_NTPase"/>
</dbReference>
<dbReference type="Gramene" id="TuG1812G0600000895.01.T01">
    <property type="protein sequence ID" value="TuG1812G0600000895.01.T01"/>
    <property type="gene ID" value="TuG1812G0600000895.01"/>
</dbReference>
<keyword evidence="2" id="KW-0519">Myristate</keyword>
<dbReference type="SUPFAM" id="SSF52540">
    <property type="entry name" value="P-loop containing nucleoside triphosphate hydrolases"/>
    <property type="match status" value="1"/>
</dbReference>
<keyword evidence="2" id="KW-0449">Lipoprotein</keyword>
<reference evidence="7" key="3">
    <citation type="submission" date="2022-06" db="UniProtKB">
        <authorList>
            <consortium name="EnsemblPlants"/>
        </authorList>
    </citation>
    <scope>IDENTIFICATION</scope>
</reference>
<dbReference type="AlphaFoldDB" id="A0A8R7QNR3"/>
<dbReference type="EnsemblPlants" id="TuG1812G0600000895.01.T01">
    <property type="protein sequence ID" value="TuG1812G0600000895.01.T01"/>
    <property type="gene ID" value="TuG1812G0600000895.01"/>
</dbReference>
<dbReference type="GO" id="GO:0016192">
    <property type="term" value="P:vesicle-mediated transport"/>
    <property type="evidence" value="ECO:0007669"/>
    <property type="project" value="UniProtKB-KW"/>
</dbReference>
<dbReference type="Pfam" id="PF00025">
    <property type="entry name" value="Arf"/>
    <property type="match status" value="1"/>
</dbReference>